<reference evidence="2" key="1">
    <citation type="submission" date="2016-04" db="EMBL/GenBank/DDBJ databases">
        <authorList>
            <person name="Chen L."/>
            <person name="Zhuang W."/>
            <person name="Wang G."/>
        </authorList>
    </citation>
    <scope>NUCLEOTIDE SEQUENCE [LARGE SCALE GENOMIC DNA]</scope>
    <source>
        <strain evidence="2">208</strain>
    </source>
</reference>
<dbReference type="EMBL" id="LWBP01000228">
    <property type="protein sequence ID" value="OQP49409.1"/>
    <property type="molecule type" value="Genomic_DNA"/>
</dbReference>
<gene>
    <name evidence="1" type="ORF">A4R26_30800</name>
</gene>
<dbReference type="STRING" id="550983.A4R26_30800"/>
<dbReference type="Proteomes" id="UP000192276">
    <property type="component" value="Unassembled WGS sequence"/>
</dbReference>
<comment type="caution">
    <text evidence="1">The sequence shown here is derived from an EMBL/GenBank/DDBJ whole genome shotgun (WGS) entry which is preliminary data.</text>
</comment>
<accession>A0A1V9ETF0</accession>
<evidence type="ECO:0000313" key="2">
    <source>
        <dbReference type="Proteomes" id="UP000192276"/>
    </source>
</evidence>
<protein>
    <submittedName>
        <fullName evidence="1">Uncharacterized protein</fullName>
    </submittedName>
</protein>
<evidence type="ECO:0000313" key="1">
    <source>
        <dbReference type="EMBL" id="OQP49409.1"/>
    </source>
</evidence>
<name>A0A1V9ETF0_9BACT</name>
<keyword evidence="2" id="KW-1185">Reference proteome</keyword>
<organism evidence="1 2">
    <name type="scientific">Niastella populi</name>
    <dbReference type="NCBI Taxonomy" id="550983"/>
    <lineage>
        <taxon>Bacteria</taxon>
        <taxon>Pseudomonadati</taxon>
        <taxon>Bacteroidota</taxon>
        <taxon>Chitinophagia</taxon>
        <taxon>Chitinophagales</taxon>
        <taxon>Chitinophagaceae</taxon>
        <taxon>Niastella</taxon>
    </lineage>
</organism>
<dbReference type="AlphaFoldDB" id="A0A1V9ETF0"/>
<proteinExistence type="predicted"/>
<sequence>MRDVAMPKRSPIAEQTPKACHSIKYLNRFMALNYNIKQKSASLHLPWPYFLGNFTKLFFIRLITS</sequence>